<name>A0ABD0L0I8_9CAEN</name>
<reference evidence="1 2" key="1">
    <citation type="journal article" date="2023" name="Sci. Data">
        <title>Genome assembly of the Korean intertidal mud-creeper Batillaria attramentaria.</title>
        <authorList>
            <person name="Patra A.K."/>
            <person name="Ho P.T."/>
            <person name="Jun S."/>
            <person name="Lee S.J."/>
            <person name="Kim Y."/>
            <person name="Won Y.J."/>
        </authorList>
    </citation>
    <scope>NUCLEOTIDE SEQUENCE [LARGE SCALE GENOMIC DNA]</scope>
    <source>
        <strain evidence="1">Wonlab-2016</strain>
    </source>
</reference>
<proteinExistence type="predicted"/>
<keyword evidence="2" id="KW-1185">Reference proteome</keyword>
<dbReference type="EMBL" id="JACVVK020000100">
    <property type="protein sequence ID" value="KAK7492756.1"/>
    <property type="molecule type" value="Genomic_DNA"/>
</dbReference>
<accession>A0ABD0L0I8</accession>
<evidence type="ECO:0000313" key="1">
    <source>
        <dbReference type="EMBL" id="KAK7492756.1"/>
    </source>
</evidence>
<gene>
    <name evidence="1" type="ORF">BaRGS_00016061</name>
</gene>
<protein>
    <submittedName>
        <fullName evidence="1">Uncharacterized protein</fullName>
    </submittedName>
</protein>
<organism evidence="1 2">
    <name type="scientific">Batillaria attramentaria</name>
    <dbReference type="NCBI Taxonomy" id="370345"/>
    <lineage>
        <taxon>Eukaryota</taxon>
        <taxon>Metazoa</taxon>
        <taxon>Spiralia</taxon>
        <taxon>Lophotrochozoa</taxon>
        <taxon>Mollusca</taxon>
        <taxon>Gastropoda</taxon>
        <taxon>Caenogastropoda</taxon>
        <taxon>Sorbeoconcha</taxon>
        <taxon>Cerithioidea</taxon>
        <taxon>Batillariidae</taxon>
        <taxon>Batillaria</taxon>
    </lineage>
</organism>
<sequence length="118" mass="13953">MHNHIKTTRLVLRRKTAIIVEKNHLTFQGPKPLLCTYGIVPFYFTAIKKERQSVPYCQAVVYYYLCNRSLTKTKQDKLPMYGMKSTNDKEHSSGEMFEKLEKYKETRITGQCYTHTHE</sequence>
<dbReference type="Proteomes" id="UP001519460">
    <property type="component" value="Unassembled WGS sequence"/>
</dbReference>
<comment type="caution">
    <text evidence="1">The sequence shown here is derived from an EMBL/GenBank/DDBJ whole genome shotgun (WGS) entry which is preliminary data.</text>
</comment>
<evidence type="ECO:0000313" key="2">
    <source>
        <dbReference type="Proteomes" id="UP001519460"/>
    </source>
</evidence>
<dbReference type="AlphaFoldDB" id="A0ABD0L0I8"/>